<proteinExistence type="predicted"/>
<dbReference type="GO" id="GO:0006355">
    <property type="term" value="P:regulation of DNA-templated transcription"/>
    <property type="evidence" value="ECO:0007669"/>
    <property type="project" value="InterPro"/>
</dbReference>
<dbReference type="Gene3D" id="1.10.1220.10">
    <property type="entry name" value="Met repressor-like"/>
    <property type="match status" value="1"/>
</dbReference>
<dbReference type="EMBL" id="JJMM01000026">
    <property type="protein sequence ID" value="KDR93905.1"/>
    <property type="molecule type" value="Genomic_DNA"/>
</dbReference>
<dbReference type="Proteomes" id="UP000027946">
    <property type="component" value="Unassembled WGS sequence"/>
</dbReference>
<sequence length="120" mass="13462">MKIKLNITKDLKRDLKTLAAGNGMERSAFINEVIDDLIQRKEAVWISKIDAILKTASEDAVSLEDKAKSAMKKTTKKLQPMIINVDERTYIALAIIAKKSKTSKEEMLVNLLTDLVNDSK</sequence>
<keyword evidence="3" id="KW-1185">Reference proteome</keyword>
<dbReference type="AlphaFoldDB" id="A0A069RMA1"/>
<evidence type="ECO:0000313" key="2">
    <source>
        <dbReference type="EMBL" id="KDR95332.1"/>
    </source>
</evidence>
<comment type="caution">
    <text evidence="2">The sequence shown here is derived from an EMBL/GenBank/DDBJ whole genome shotgun (WGS) entry which is preliminary data.</text>
</comment>
<evidence type="ECO:0000313" key="3">
    <source>
        <dbReference type="Proteomes" id="UP000027946"/>
    </source>
</evidence>
<name>A0A069RMA1_PEPLI</name>
<accession>A0A069RMA1</accession>
<protein>
    <submittedName>
        <fullName evidence="2">Uncharacterized protein</fullName>
    </submittedName>
</protein>
<dbReference type="STRING" id="1121324.CLIT_10c00590"/>
<reference evidence="2 3" key="1">
    <citation type="submission" date="2014-03" db="EMBL/GenBank/DDBJ databases">
        <title>Genome sequence of Clostridium litorale W6, DSM 5388.</title>
        <authorList>
            <person name="Poehlein A."/>
            <person name="Jagirdar A."/>
            <person name="Khonsari B."/>
            <person name="Chibani C.M."/>
            <person name="Gutierrez Gutierrez D.A."/>
            <person name="Davydova E."/>
            <person name="Alghaithi H.S."/>
            <person name="Nair K.P."/>
            <person name="Dhamotharan K."/>
            <person name="Chandran L."/>
            <person name="G W."/>
            <person name="Daniel R."/>
        </authorList>
    </citation>
    <scope>NUCLEOTIDE SEQUENCE [LARGE SCALE GENOMIC DNA]</scope>
    <source>
        <strain evidence="2 3">W6</strain>
    </source>
</reference>
<evidence type="ECO:0000313" key="1">
    <source>
        <dbReference type="EMBL" id="KDR93905.1"/>
    </source>
</evidence>
<gene>
    <name evidence="2" type="ORF">CLIT_10c00590</name>
    <name evidence="1" type="ORF">CLIT_23c01770</name>
</gene>
<dbReference type="EMBL" id="JJMM01000010">
    <property type="protein sequence ID" value="KDR95332.1"/>
    <property type="molecule type" value="Genomic_DNA"/>
</dbReference>
<organism evidence="2 3">
    <name type="scientific">Peptoclostridium litorale DSM 5388</name>
    <dbReference type="NCBI Taxonomy" id="1121324"/>
    <lineage>
        <taxon>Bacteria</taxon>
        <taxon>Bacillati</taxon>
        <taxon>Bacillota</taxon>
        <taxon>Clostridia</taxon>
        <taxon>Peptostreptococcales</taxon>
        <taxon>Peptoclostridiaceae</taxon>
        <taxon>Peptoclostridium</taxon>
    </lineage>
</organism>
<dbReference type="RefSeq" id="WP_038263458.1">
    <property type="nucleotide sequence ID" value="NZ_FSRH01000004.1"/>
</dbReference>
<dbReference type="InterPro" id="IPR013321">
    <property type="entry name" value="Arc_rbn_hlx_hlx"/>
</dbReference>